<feature type="transmembrane region" description="Helical" evidence="1">
    <location>
        <begin position="130"/>
        <end position="150"/>
    </location>
</feature>
<protein>
    <recommendedName>
        <fullName evidence="4">Dolichyl-phosphate-mannose-protein mannosyltransferase</fullName>
    </recommendedName>
</protein>
<feature type="transmembrane region" description="Helical" evidence="1">
    <location>
        <begin position="372"/>
        <end position="392"/>
    </location>
</feature>
<dbReference type="EMBL" id="PGTY01000002">
    <property type="protein sequence ID" value="PJI85761.1"/>
    <property type="molecule type" value="Genomic_DNA"/>
</dbReference>
<gene>
    <name evidence="2" type="ORF">BC777_2107</name>
</gene>
<dbReference type="RefSeq" id="WP_100368117.1">
    <property type="nucleotide sequence ID" value="NZ_PGTY01000002.1"/>
</dbReference>
<comment type="caution">
    <text evidence="2">The sequence shown here is derived from an EMBL/GenBank/DDBJ whole genome shotgun (WGS) entry which is preliminary data.</text>
</comment>
<proteinExistence type="predicted"/>
<name>A0A2M8W4A9_9RHOB</name>
<sequence>MIKNRSLLCAYLCAFFGAVIYALLAFGIILPQPYGVFGTDIYDAYFYRLLEGRFDLPLRMLTFEGHYASDGTGMLYHGVAPLLTRAVLYPFVTLHTFPTAALSIWLWSATGAAIYHAITYKVISKYAGPISLGWSIFIAIAVWIAAPGLFLSSTIVLYHEPFSIAFAATAGTVYILICVALFDMPMRRALIPLALLAALLLHTRPHVAVGAYAGIVVLIGLALRYDARRAVLPVAASLVLLGAIGLSFLELNKARFGSATQFHGQIDEENPEDVIEYGPVFFGTDYIVTGRGVVFKEHGRFHPWRIIPNGLLYALDTPFFYDEIDTLHTKATIAVSGQGHIEFPRFGMIHVWPVWLFAALIGMGLSRPRITGGMRALPVLAVTTIAALFILSYPTVTLRYRFEVWPLLVTLALLSFPGCVNRFGTGFLKSQRVIGLSYVVLVTSLIFAMAVSYILVRSYRAIPGAVYEPWSMEFCAERIAHKAFSPDDIDRLCTSPDSVFQEWEDRRDTPDA</sequence>
<evidence type="ECO:0000313" key="2">
    <source>
        <dbReference type="EMBL" id="PJI85761.1"/>
    </source>
</evidence>
<keyword evidence="3" id="KW-1185">Reference proteome</keyword>
<organism evidence="2 3">
    <name type="scientific">Yoonia maricola</name>
    <dbReference type="NCBI Taxonomy" id="420999"/>
    <lineage>
        <taxon>Bacteria</taxon>
        <taxon>Pseudomonadati</taxon>
        <taxon>Pseudomonadota</taxon>
        <taxon>Alphaproteobacteria</taxon>
        <taxon>Rhodobacterales</taxon>
        <taxon>Paracoccaceae</taxon>
        <taxon>Yoonia</taxon>
    </lineage>
</organism>
<accession>A0A2M8W4A9</accession>
<dbReference type="Proteomes" id="UP000228531">
    <property type="component" value="Unassembled WGS sequence"/>
</dbReference>
<feature type="transmembrane region" description="Helical" evidence="1">
    <location>
        <begin position="7"/>
        <end position="30"/>
    </location>
</feature>
<keyword evidence="1" id="KW-0472">Membrane</keyword>
<dbReference type="OrthoDB" id="7842542at2"/>
<dbReference type="AlphaFoldDB" id="A0A2M8W4A9"/>
<evidence type="ECO:0008006" key="4">
    <source>
        <dbReference type="Google" id="ProtNLM"/>
    </source>
</evidence>
<keyword evidence="1" id="KW-1133">Transmembrane helix</keyword>
<feature type="transmembrane region" description="Helical" evidence="1">
    <location>
        <begin position="194"/>
        <end position="224"/>
    </location>
</feature>
<keyword evidence="1" id="KW-0812">Transmembrane</keyword>
<reference evidence="2 3" key="1">
    <citation type="submission" date="2017-11" db="EMBL/GenBank/DDBJ databases">
        <title>Genomic Encyclopedia of Archaeal and Bacterial Type Strains, Phase II (KMG-II): From Individual Species to Whole Genera.</title>
        <authorList>
            <person name="Goeker M."/>
        </authorList>
    </citation>
    <scope>NUCLEOTIDE SEQUENCE [LARGE SCALE GENOMIC DNA]</scope>
    <source>
        <strain evidence="2 3">DSM 29128</strain>
    </source>
</reference>
<feature type="transmembrane region" description="Helical" evidence="1">
    <location>
        <begin position="404"/>
        <end position="424"/>
    </location>
</feature>
<feature type="transmembrane region" description="Helical" evidence="1">
    <location>
        <begin position="162"/>
        <end position="182"/>
    </location>
</feature>
<feature type="transmembrane region" description="Helical" evidence="1">
    <location>
        <begin position="346"/>
        <end position="366"/>
    </location>
</feature>
<feature type="transmembrane region" description="Helical" evidence="1">
    <location>
        <begin position="436"/>
        <end position="456"/>
    </location>
</feature>
<evidence type="ECO:0000256" key="1">
    <source>
        <dbReference type="SAM" id="Phobius"/>
    </source>
</evidence>
<feature type="transmembrane region" description="Helical" evidence="1">
    <location>
        <begin position="97"/>
        <end position="118"/>
    </location>
</feature>
<evidence type="ECO:0000313" key="3">
    <source>
        <dbReference type="Proteomes" id="UP000228531"/>
    </source>
</evidence>
<feature type="transmembrane region" description="Helical" evidence="1">
    <location>
        <begin position="230"/>
        <end position="249"/>
    </location>
</feature>